<sequence>MWRALRRLIAANPMGFFLWSIITKWYLIIAVASLITLYYTVLGLKKIGFIDYFGRETEDILSQSKAVAQNCIPKLKLVNGKLPLREFWNCLSDPGEYQHEEVTGAKVLEDEINKFMQKQADSISDTVPPIINPYEKLENQNNLNNALNDNNR</sequence>
<keyword evidence="1" id="KW-0812">Transmembrane</keyword>
<evidence type="ECO:0000313" key="3">
    <source>
        <dbReference type="Proteomes" id="UP000007581"/>
    </source>
</evidence>
<feature type="transmembrane region" description="Helical" evidence="1">
    <location>
        <begin position="16"/>
        <end position="39"/>
    </location>
</feature>
<keyword evidence="3" id="KW-1185">Reference proteome</keyword>
<dbReference type="Proteomes" id="UP000007581">
    <property type="component" value="Chromosome"/>
</dbReference>
<evidence type="ECO:0000313" key="2">
    <source>
        <dbReference type="EMBL" id="AFE54118.1"/>
    </source>
</evidence>
<keyword evidence="1" id="KW-1133">Transmembrane helix</keyword>
<keyword evidence="1" id="KW-0472">Membrane</keyword>
<accession>A0ABM5MVX5</accession>
<proteinExistence type="predicted"/>
<dbReference type="Pfam" id="PF10875">
    <property type="entry name" value="DUF2670"/>
    <property type="match status" value="1"/>
</dbReference>
<dbReference type="InterPro" id="IPR022714">
    <property type="entry name" value="DUF2670"/>
</dbReference>
<reference evidence="2" key="1">
    <citation type="submission" date="2012-03" db="EMBL/GenBank/DDBJ databases">
        <authorList>
            <person name="Johnson S.L."/>
            <person name="Sims D."/>
            <person name="Han S."/>
            <person name="Bruce D.C."/>
            <person name="Dasch G.A."/>
        </authorList>
    </citation>
    <scope>NUCLEOTIDE SEQUENCE [LARGE SCALE GENOMIC DNA]</scope>
    <source>
        <strain evidence="2">TH1527</strain>
    </source>
</reference>
<protein>
    <submittedName>
        <fullName evidence="2">Uncharacterized protein</fullName>
    </submittedName>
</protein>
<evidence type="ECO:0000256" key="1">
    <source>
        <dbReference type="SAM" id="Phobius"/>
    </source>
</evidence>
<organism evidence="2 3">
    <name type="scientific">Rickettsia typhi str. TH1527</name>
    <dbReference type="NCBI Taxonomy" id="1003201"/>
    <lineage>
        <taxon>Bacteria</taxon>
        <taxon>Pseudomonadati</taxon>
        <taxon>Pseudomonadota</taxon>
        <taxon>Alphaproteobacteria</taxon>
        <taxon>Rickettsiales</taxon>
        <taxon>Rickettsiaceae</taxon>
        <taxon>Rickettsieae</taxon>
        <taxon>Rickettsia</taxon>
        <taxon>typhus group</taxon>
    </lineage>
</organism>
<dbReference type="RefSeq" id="WP_011190726.1">
    <property type="nucleotide sequence ID" value="NC_017066.1"/>
</dbReference>
<gene>
    <name evidence="2" type="ORF">RTTH1527_01265</name>
</gene>
<dbReference type="EMBL" id="CP003397">
    <property type="protein sequence ID" value="AFE54118.1"/>
    <property type="molecule type" value="Genomic_DNA"/>
</dbReference>
<name>A0ABM5MVX5_RICTP</name>